<name>A0ABW2UKW9_9RHOB</name>
<dbReference type="Pfam" id="PF11749">
    <property type="entry name" value="DUF3305"/>
    <property type="match status" value="1"/>
</dbReference>
<gene>
    <name evidence="2" type="ORF">ACFQXB_10925</name>
</gene>
<evidence type="ECO:0000313" key="3">
    <source>
        <dbReference type="Proteomes" id="UP001596516"/>
    </source>
</evidence>
<reference evidence="3" key="1">
    <citation type="journal article" date="2019" name="Int. J. Syst. Evol. Microbiol.">
        <title>The Global Catalogue of Microorganisms (GCM) 10K type strain sequencing project: providing services to taxonomists for standard genome sequencing and annotation.</title>
        <authorList>
            <consortium name="The Broad Institute Genomics Platform"/>
            <consortium name="The Broad Institute Genome Sequencing Center for Infectious Disease"/>
            <person name="Wu L."/>
            <person name="Ma J."/>
        </authorList>
    </citation>
    <scope>NUCLEOTIDE SEQUENCE [LARGE SCALE GENOMIC DNA]</scope>
    <source>
        <strain evidence="3">CGMCC 1.12750</strain>
    </source>
</reference>
<proteinExistence type="predicted"/>
<evidence type="ECO:0000313" key="2">
    <source>
        <dbReference type="EMBL" id="MFC7704705.1"/>
    </source>
</evidence>
<accession>A0ABW2UKW9</accession>
<dbReference type="EMBL" id="JBHTFQ010000005">
    <property type="protein sequence ID" value="MFC7704705.1"/>
    <property type="molecule type" value="Genomic_DNA"/>
</dbReference>
<dbReference type="Proteomes" id="UP001596516">
    <property type="component" value="Unassembled WGS sequence"/>
</dbReference>
<organism evidence="2 3">
    <name type="scientific">Plastorhodobacter daqingensis</name>
    <dbReference type="NCBI Taxonomy" id="1387281"/>
    <lineage>
        <taxon>Bacteria</taxon>
        <taxon>Pseudomonadati</taxon>
        <taxon>Pseudomonadota</taxon>
        <taxon>Alphaproteobacteria</taxon>
        <taxon>Rhodobacterales</taxon>
        <taxon>Paracoccaceae</taxon>
        <taxon>Plastorhodobacter</taxon>
    </lineage>
</organism>
<dbReference type="InterPro" id="IPR021736">
    <property type="entry name" value="DUF3305"/>
</dbReference>
<dbReference type="RefSeq" id="WP_377403298.1">
    <property type="nucleotide sequence ID" value="NZ_JBHTFQ010000005.1"/>
</dbReference>
<protein>
    <submittedName>
        <fullName evidence="2">DUF3305 domain-containing protein</fullName>
    </submittedName>
</protein>
<evidence type="ECO:0000256" key="1">
    <source>
        <dbReference type="SAM" id="MobiDB-lite"/>
    </source>
</evidence>
<keyword evidence="3" id="KW-1185">Reference proteome</keyword>
<feature type="region of interest" description="Disordered" evidence="1">
    <location>
        <begin position="151"/>
        <end position="177"/>
    </location>
</feature>
<comment type="caution">
    <text evidence="2">The sequence shown here is derived from an EMBL/GenBank/DDBJ whole genome shotgun (WGS) entry which is preliminary data.</text>
</comment>
<sequence length="177" mass="20008">MSSEGALRERVTQRLGLAVEVERRPAKSRWLAHLWRVSALRPPRPDLAPWTLLHEEGPLSRFHAGTAEILLHSADTRLYKDNIEAEQPSVYVVLRRGGSAPGWRLLLVTVDPSEAHAHADVGNDLVEALVMPPPILAAVTAFVRRHHVERREWKRRRDRPDPEALAARRGARRVPHG</sequence>